<dbReference type="GO" id="GO:0046943">
    <property type="term" value="F:carboxylic acid transmembrane transporter activity"/>
    <property type="evidence" value="ECO:0007669"/>
    <property type="project" value="UniProtKB-ARBA"/>
</dbReference>
<evidence type="ECO:0000313" key="10">
    <source>
        <dbReference type="EMBL" id="KAK3216553.1"/>
    </source>
</evidence>
<feature type="transmembrane region" description="Helical" evidence="8">
    <location>
        <begin position="488"/>
        <end position="506"/>
    </location>
</feature>
<evidence type="ECO:0000256" key="2">
    <source>
        <dbReference type="ARBA" id="ARBA00008335"/>
    </source>
</evidence>
<feature type="transmembrane region" description="Helical" evidence="8">
    <location>
        <begin position="92"/>
        <end position="111"/>
    </location>
</feature>
<feature type="region of interest" description="Disordered" evidence="7">
    <location>
        <begin position="514"/>
        <end position="560"/>
    </location>
</feature>
<dbReference type="PANTHER" id="PTHR23501:SF78">
    <property type="entry name" value="MAJOR FACILITATOR SUPERFAMILY (MFS) PROFILE DOMAIN-CONTAINING PROTEIN-RELATED"/>
    <property type="match status" value="1"/>
</dbReference>
<dbReference type="Pfam" id="PF07690">
    <property type="entry name" value="MFS_1"/>
    <property type="match status" value="1"/>
</dbReference>
<dbReference type="PANTHER" id="PTHR23501">
    <property type="entry name" value="MAJOR FACILITATOR SUPERFAMILY"/>
    <property type="match status" value="1"/>
</dbReference>
<dbReference type="InterPro" id="IPR036259">
    <property type="entry name" value="MFS_trans_sf"/>
</dbReference>
<dbReference type="GO" id="GO:0012505">
    <property type="term" value="C:endomembrane system"/>
    <property type="evidence" value="ECO:0007669"/>
    <property type="project" value="UniProtKB-SubCell"/>
</dbReference>
<name>A0AAN6M690_9PLEO</name>
<dbReference type="PROSITE" id="PS50850">
    <property type="entry name" value="MFS"/>
    <property type="match status" value="1"/>
</dbReference>
<dbReference type="FunFam" id="1.20.1250.20:FF:000436">
    <property type="entry name" value="MFS transporter, putative"/>
    <property type="match status" value="1"/>
</dbReference>
<evidence type="ECO:0000256" key="6">
    <source>
        <dbReference type="ARBA" id="ARBA00023136"/>
    </source>
</evidence>
<evidence type="ECO:0000256" key="4">
    <source>
        <dbReference type="ARBA" id="ARBA00022692"/>
    </source>
</evidence>
<feature type="transmembrane region" description="Helical" evidence="8">
    <location>
        <begin position="381"/>
        <end position="404"/>
    </location>
</feature>
<organism evidence="10 11">
    <name type="scientific">Pseudopithomyces chartarum</name>
    <dbReference type="NCBI Taxonomy" id="1892770"/>
    <lineage>
        <taxon>Eukaryota</taxon>
        <taxon>Fungi</taxon>
        <taxon>Dikarya</taxon>
        <taxon>Ascomycota</taxon>
        <taxon>Pezizomycotina</taxon>
        <taxon>Dothideomycetes</taxon>
        <taxon>Pleosporomycetidae</taxon>
        <taxon>Pleosporales</taxon>
        <taxon>Massarineae</taxon>
        <taxon>Didymosphaeriaceae</taxon>
        <taxon>Pseudopithomyces</taxon>
    </lineage>
</organism>
<keyword evidence="5 8" id="KW-1133">Transmembrane helix</keyword>
<feature type="transmembrane region" description="Helical" evidence="8">
    <location>
        <begin position="243"/>
        <end position="268"/>
    </location>
</feature>
<keyword evidence="6 8" id="KW-0472">Membrane</keyword>
<dbReference type="Gene3D" id="1.20.1250.20">
    <property type="entry name" value="MFS general substrate transporter like domains"/>
    <property type="match status" value="2"/>
</dbReference>
<feature type="transmembrane region" description="Helical" evidence="8">
    <location>
        <begin position="150"/>
        <end position="174"/>
    </location>
</feature>
<dbReference type="GO" id="GO:0005886">
    <property type="term" value="C:plasma membrane"/>
    <property type="evidence" value="ECO:0007669"/>
    <property type="project" value="TreeGrafter"/>
</dbReference>
<evidence type="ECO:0000313" key="11">
    <source>
        <dbReference type="Proteomes" id="UP001280581"/>
    </source>
</evidence>
<evidence type="ECO:0000256" key="8">
    <source>
        <dbReference type="SAM" id="Phobius"/>
    </source>
</evidence>
<feature type="compositionally biased region" description="Polar residues" evidence="7">
    <location>
        <begin position="516"/>
        <end position="525"/>
    </location>
</feature>
<comment type="similarity">
    <text evidence="2">Belongs to the major facilitator superfamily.</text>
</comment>
<keyword evidence="11" id="KW-1185">Reference proteome</keyword>
<evidence type="ECO:0000256" key="1">
    <source>
        <dbReference type="ARBA" id="ARBA00004127"/>
    </source>
</evidence>
<accession>A0AAN6M690</accession>
<feature type="compositionally biased region" description="Basic and acidic residues" evidence="7">
    <location>
        <begin position="543"/>
        <end position="560"/>
    </location>
</feature>
<evidence type="ECO:0000256" key="3">
    <source>
        <dbReference type="ARBA" id="ARBA00022448"/>
    </source>
</evidence>
<dbReference type="AlphaFoldDB" id="A0AAN6M690"/>
<dbReference type="InterPro" id="IPR011701">
    <property type="entry name" value="MFS"/>
</dbReference>
<sequence length="560" mass="60924">MKDRQKAAEAAVFDQTDYLPKRQLLIVFGALAVSLLICFVDQNGIGVALPTIGRELHAEATVSWAGTSALIANTVFQVLYGRMSDLFGRKAVFMSALALLTISDLLCGLSQNATMLYFFRGLAGVANGGITSLSMMVVSDVVTLKERGKYQGILGACIGLGNMIGPFAAAAFVQRSTWRGLFWVISPLAAVCCIVCYFILPVPKTTEKPDYRALCKKIDYWGITFGASAIILILIPVSGGGSYFAWDSAMVISMLVIGGCCLLAFLFVEYRVAVLPMMPLSLFKSTPICVMLLQNLLFGFVYYSQLYYLPLFFQNARRMPPIISAALVLPIPCSQMTASILSGQYISYRERYGEVIWSGFFLWTLGAGLTCMFNLNTPIAAIVVILVLQGTGVGFVFQPTLVALQAHSTKTQRAVVISNRNFLRSLGGAVGLAVSAAVLQMSLKQALPSEFASLASSSYSSPDFSAIGASPDQVLSILEAYAYASRRVFIMNVPFVGTCLLGCFLIKDRGLERPNETSSSLQSEVQAVEQDNNEMTRDSIMLDDLREQRQADDESSRSNR</sequence>
<evidence type="ECO:0000259" key="9">
    <source>
        <dbReference type="PROSITE" id="PS50850"/>
    </source>
</evidence>
<evidence type="ECO:0000256" key="7">
    <source>
        <dbReference type="SAM" id="MobiDB-lite"/>
    </source>
</evidence>
<feature type="transmembrane region" description="Helical" evidence="8">
    <location>
        <begin position="24"/>
        <end position="42"/>
    </location>
</feature>
<evidence type="ECO:0000256" key="5">
    <source>
        <dbReference type="ARBA" id="ARBA00022989"/>
    </source>
</evidence>
<feature type="domain" description="Major facilitator superfamily (MFS) profile" evidence="9">
    <location>
        <begin position="27"/>
        <end position="488"/>
    </location>
</feature>
<reference evidence="10 11" key="1">
    <citation type="submission" date="2021-02" db="EMBL/GenBank/DDBJ databases">
        <title>Genome assembly of Pseudopithomyces chartarum.</title>
        <authorList>
            <person name="Jauregui R."/>
            <person name="Singh J."/>
            <person name="Voisey C."/>
        </authorList>
    </citation>
    <scope>NUCLEOTIDE SEQUENCE [LARGE SCALE GENOMIC DNA]</scope>
    <source>
        <strain evidence="10 11">AGR01</strain>
    </source>
</reference>
<comment type="caution">
    <text evidence="10">The sequence shown here is derived from an EMBL/GenBank/DDBJ whole genome shotgun (WGS) entry which is preliminary data.</text>
</comment>
<feature type="transmembrane region" description="Helical" evidence="8">
    <location>
        <begin position="280"/>
        <end position="302"/>
    </location>
</feature>
<dbReference type="Proteomes" id="UP001280581">
    <property type="component" value="Unassembled WGS sequence"/>
</dbReference>
<feature type="transmembrane region" description="Helical" evidence="8">
    <location>
        <begin position="425"/>
        <end position="443"/>
    </location>
</feature>
<comment type="subcellular location">
    <subcellularLocation>
        <location evidence="1">Endomembrane system</location>
        <topology evidence="1">Multi-pass membrane protein</topology>
    </subcellularLocation>
</comment>
<feature type="transmembrane region" description="Helical" evidence="8">
    <location>
        <begin position="117"/>
        <end position="138"/>
    </location>
</feature>
<dbReference type="SUPFAM" id="SSF103473">
    <property type="entry name" value="MFS general substrate transporter"/>
    <property type="match status" value="1"/>
</dbReference>
<feature type="transmembrane region" description="Helical" evidence="8">
    <location>
        <begin position="180"/>
        <end position="200"/>
    </location>
</feature>
<keyword evidence="3" id="KW-0813">Transport</keyword>
<feature type="transmembrane region" description="Helical" evidence="8">
    <location>
        <begin position="355"/>
        <end position="375"/>
    </location>
</feature>
<dbReference type="FunFam" id="1.20.1720.10:FF:000013">
    <property type="entry name" value="Related to multidrug resistance proteins"/>
    <property type="match status" value="1"/>
</dbReference>
<dbReference type="EMBL" id="WVTA01000001">
    <property type="protein sequence ID" value="KAK3216553.1"/>
    <property type="molecule type" value="Genomic_DNA"/>
</dbReference>
<keyword evidence="4 8" id="KW-0812">Transmembrane</keyword>
<dbReference type="InterPro" id="IPR020846">
    <property type="entry name" value="MFS_dom"/>
</dbReference>
<feature type="transmembrane region" description="Helical" evidence="8">
    <location>
        <begin position="220"/>
        <end position="237"/>
    </location>
</feature>
<protein>
    <recommendedName>
        <fullName evidence="9">Major facilitator superfamily (MFS) profile domain-containing protein</fullName>
    </recommendedName>
</protein>
<proteinExistence type="inferred from homology"/>
<gene>
    <name evidence="10" type="ORF">GRF29_1g146135</name>
</gene>